<dbReference type="AlphaFoldDB" id="A0A916R810"/>
<dbReference type="PROSITE" id="PS50931">
    <property type="entry name" value="HTH_LYSR"/>
    <property type="match status" value="1"/>
</dbReference>
<dbReference type="PANTHER" id="PTHR30537">
    <property type="entry name" value="HTH-TYPE TRANSCRIPTIONAL REGULATOR"/>
    <property type="match status" value="1"/>
</dbReference>
<organism evidence="6 7">
    <name type="scientific">Pelagibacterium lentulum</name>
    <dbReference type="NCBI Taxonomy" id="2029865"/>
    <lineage>
        <taxon>Bacteria</taxon>
        <taxon>Pseudomonadati</taxon>
        <taxon>Pseudomonadota</taxon>
        <taxon>Alphaproteobacteria</taxon>
        <taxon>Hyphomicrobiales</taxon>
        <taxon>Devosiaceae</taxon>
        <taxon>Pelagibacterium</taxon>
    </lineage>
</organism>
<accession>A0A916R810</accession>
<evidence type="ECO:0000256" key="3">
    <source>
        <dbReference type="ARBA" id="ARBA00023125"/>
    </source>
</evidence>
<dbReference type="Pfam" id="PF03466">
    <property type="entry name" value="LysR_substrate"/>
    <property type="match status" value="1"/>
</dbReference>
<proteinExistence type="inferred from homology"/>
<dbReference type="InterPro" id="IPR000847">
    <property type="entry name" value="LysR_HTH_N"/>
</dbReference>
<dbReference type="InterPro" id="IPR005119">
    <property type="entry name" value="LysR_subst-bd"/>
</dbReference>
<dbReference type="SUPFAM" id="SSF46785">
    <property type="entry name" value="Winged helix' DNA-binding domain"/>
    <property type="match status" value="1"/>
</dbReference>
<dbReference type="Pfam" id="PF00126">
    <property type="entry name" value="HTH_1"/>
    <property type="match status" value="1"/>
</dbReference>
<keyword evidence="4" id="KW-0804">Transcription</keyword>
<evidence type="ECO:0000259" key="5">
    <source>
        <dbReference type="PROSITE" id="PS50931"/>
    </source>
</evidence>
<comment type="caution">
    <text evidence="6">The sequence shown here is derived from an EMBL/GenBank/DDBJ whole genome shotgun (WGS) entry which is preliminary data.</text>
</comment>
<dbReference type="RefSeq" id="WP_127073125.1">
    <property type="nucleotide sequence ID" value="NZ_BMKB01000001.1"/>
</dbReference>
<evidence type="ECO:0000313" key="7">
    <source>
        <dbReference type="Proteomes" id="UP000596977"/>
    </source>
</evidence>
<protein>
    <submittedName>
        <fullName evidence="6">LysR family transcriptional regulator</fullName>
    </submittedName>
</protein>
<dbReference type="GO" id="GO:0043565">
    <property type="term" value="F:sequence-specific DNA binding"/>
    <property type="evidence" value="ECO:0007669"/>
    <property type="project" value="TreeGrafter"/>
</dbReference>
<keyword evidence="3" id="KW-0238">DNA-binding</keyword>
<evidence type="ECO:0000313" key="6">
    <source>
        <dbReference type="EMBL" id="GGA41353.1"/>
    </source>
</evidence>
<sequence length="293" mass="31979">MDENWDDLRLFLAVSRLGGLSAAQEKTGLSPATLGRRITALERQIGVPLFVRRQTGYVLTEAGQDLLAHAEEVERAMLVVARWREGTQTQRSVRLSAGNWTTDFLVRNIDAVWTSDDPAIEFVMANARIDIGHRAADIGIRNARPTDPHMAGRKVGSVAFALYGTLEQSPDSSIVGLSGDTSTSPSARWMAAQLGHKMRLRGNGVHAVRELVAQGAGLSVLPCFIGDEDARLCRMGPVIADLSTEQWLVAHHDERHSPPIRRVIEKLVTLFDEAGPLFSGQRPGAIHPEAEQG</sequence>
<evidence type="ECO:0000256" key="1">
    <source>
        <dbReference type="ARBA" id="ARBA00009437"/>
    </source>
</evidence>
<evidence type="ECO:0000256" key="4">
    <source>
        <dbReference type="ARBA" id="ARBA00023163"/>
    </source>
</evidence>
<dbReference type="InterPro" id="IPR058163">
    <property type="entry name" value="LysR-type_TF_proteobact-type"/>
</dbReference>
<dbReference type="InterPro" id="IPR036390">
    <property type="entry name" value="WH_DNA-bd_sf"/>
</dbReference>
<dbReference type="GO" id="GO:0006351">
    <property type="term" value="P:DNA-templated transcription"/>
    <property type="evidence" value="ECO:0007669"/>
    <property type="project" value="TreeGrafter"/>
</dbReference>
<keyword evidence="2" id="KW-0805">Transcription regulation</keyword>
<dbReference type="Proteomes" id="UP000596977">
    <property type="component" value="Unassembled WGS sequence"/>
</dbReference>
<dbReference type="OrthoDB" id="9796526at2"/>
<comment type="similarity">
    <text evidence="1">Belongs to the LysR transcriptional regulatory family.</text>
</comment>
<gene>
    <name evidence="6" type="ORF">GCM10011499_08720</name>
</gene>
<dbReference type="EMBL" id="BMKB01000001">
    <property type="protein sequence ID" value="GGA41353.1"/>
    <property type="molecule type" value="Genomic_DNA"/>
</dbReference>
<dbReference type="Gene3D" id="3.40.190.10">
    <property type="entry name" value="Periplasmic binding protein-like II"/>
    <property type="match status" value="2"/>
</dbReference>
<dbReference type="SUPFAM" id="SSF53850">
    <property type="entry name" value="Periplasmic binding protein-like II"/>
    <property type="match status" value="1"/>
</dbReference>
<dbReference type="Gene3D" id="1.10.10.10">
    <property type="entry name" value="Winged helix-like DNA-binding domain superfamily/Winged helix DNA-binding domain"/>
    <property type="match status" value="1"/>
</dbReference>
<dbReference type="InterPro" id="IPR036388">
    <property type="entry name" value="WH-like_DNA-bd_sf"/>
</dbReference>
<keyword evidence="7" id="KW-1185">Reference proteome</keyword>
<evidence type="ECO:0000256" key="2">
    <source>
        <dbReference type="ARBA" id="ARBA00023015"/>
    </source>
</evidence>
<reference evidence="6 7" key="1">
    <citation type="journal article" date="2014" name="Int. J. Syst. Evol. Microbiol.">
        <title>Complete genome sequence of Corynebacterium casei LMG S-19264T (=DSM 44701T), isolated from a smear-ripened cheese.</title>
        <authorList>
            <consortium name="US DOE Joint Genome Institute (JGI-PGF)"/>
            <person name="Walter F."/>
            <person name="Albersmeier A."/>
            <person name="Kalinowski J."/>
            <person name="Ruckert C."/>
        </authorList>
    </citation>
    <scope>NUCLEOTIDE SEQUENCE [LARGE SCALE GENOMIC DNA]</scope>
    <source>
        <strain evidence="6 7">CGMCC 1.15896</strain>
    </source>
</reference>
<name>A0A916R810_9HYPH</name>
<dbReference type="GO" id="GO:0003700">
    <property type="term" value="F:DNA-binding transcription factor activity"/>
    <property type="evidence" value="ECO:0007669"/>
    <property type="project" value="InterPro"/>
</dbReference>
<dbReference type="PANTHER" id="PTHR30537:SF3">
    <property type="entry name" value="TRANSCRIPTIONAL REGULATORY PROTEIN"/>
    <property type="match status" value="1"/>
</dbReference>
<feature type="domain" description="HTH lysR-type" evidence="5">
    <location>
        <begin position="1"/>
        <end position="60"/>
    </location>
</feature>